<dbReference type="EMBL" id="MBAD02002056">
    <property type="protein sequence ID" value="RLN50163.1"/>
    <property type="molecule type" value="Genomic_DNA"/>
</dbReference>
<dbReference type="AlphaFoldDB" id="A0A3F2S427"/>
<dbReference type="PROSITE" id="PS00107">
    <property type="entry name" value="PROTEIN_KINASE_ATP"/>
    <property type="match status" value="1"/>
</dbReference>
<dbReference type="PANTHER" id="PTHR24056:SF111">
    <property type="entry name" value="CYCLIN-DEPENDENT KINASE-LIKE 5"/>
    <property type="match status" value="1"/>
</dbReference>
<dbReference type="InterPro" id="IPR017441">
    <property type="entry name" value="Protein_kinase_ATP_BS"/>
</dbReference>
<evidence type="ECO:0000256" key="6">
    <source>
        <dbReference type="ARBA" id="ARBA00042858"/>
    </source>
</evidence>
<evidence type="ECO:0000313" key="9">
    <source>
        <dbReference type="EMBL" id="RLN50163.1"/>
    </source>
</evidence>
<comment type="subunit">
    <text evidence="3">May form a complex composed of at least the catalytic subunit CRK2 and a cyclin.</text>
</comment>
<dbReference type="FunFam" id="3.30.200.20:FF:000171">
    <property type="entry name" value="Putative cyclin-dependent kinase-like 5"/>
    <property type="match status" value="1"/>
</dbReference>
<name>A0A3F2S427_9STRA</name>
<feature type="domain" description="Protein kinase" evidence="8">
    <location>
        <begin position="226"/>
        <end position="341"/>
    </location>
</feature>
<dbReference type="GO" id="GO:0005524">
    <property type="term" value="F:ATP binding"/>
    <property type="evidence" value="ECO:0007669"/>
    <property type="project" value="UniProtKB-UniRule"/>
</dbReference>
<accession>A0A3F2S427</accession>
<dbReference type="InterPro" id="IPR011009">
    <property type="entry name" value="Kinase-like_dom_sf"/>
</dbReference>
<evidence type="ECO:0000313" key="12">
    <source>
        <dbReference type="Proteomes" id="UP000284657"/>
    </source>
</evidence>
<evidence type="ECO:0000313" key="10">
    <source>
        <dbReference type="EMBL" id="RLN69908.1"/>
    </source>
</evidence>
<dbReference type="PROSITE" id="PS50011">
    <property type="entry name" value="PROTEIN_KINASE_DOM"/>
    <property type="match status" value="1"/>
</dbReference>
<dbReference type="PANTHER" id="PTHR24056">
    <property type="entry name" value="CELL DIVISION PROTEIN KINASE"/>
    <property type="match status" value="1"/>
</dbReference>
<dbReference type="Proteomes" id="UP000284657">
    <property type="component" value="Unassembled WGS sequence"/>
</dbReference>
<evidence type="ECO:0000256" key="2">
    <source>
        <dbReference type="ARBA" id="ARBA00022840"/>
    </source>
</evidence>
<proteinExistence type="predicted"/>
<dbReference type="OrthoDB" id="164840at2759"/>
<dbReference type="Gene3D" id="3.30.200.20">
    <property type="entry name" value="Phosphorylase Kinase, domain 1"/>
    <property type="match status" value="1"/>
</dbReference>
<evidence type="ECO:0000256" key="4">
    <source>
        <dbReference type="ARBA" id="ARBA00039612"/>
    </source>
</evidence>
<comment type="caution">
    <text evidence="10">The sequence shown here is derived from an EMBL/GenBank/DDBJ whole genome shotgun (WGS) entry which is preliminary data.</text>
</comment>
<reference evidence="11 12" key="1">
    <citation type="submission" date="2018-07" db="EMBL/GenBank/DDBJ databases">
        <title>Genome sequencing of oomycete isolates from Chile give support for New Zealand origin for Phytophthora kernoviae and make available the first Nothophytophthora sp. genome.</title>
        <authorList>
            <person name="Studholme D.J."/>
            <person name="Sanfuentes E."/>
            <person name="Panda P."/>
            <person name="Hill R."/>
            <person name="Sambles C."/>
            <person name="Grant M."/>
            <person name="Williams N.M."/>
            <person name="Mcdougal R.L."/>
        </authorList>
    </citation>
    <scope>NUCLEOTIDE SEQUENCE [LARGE SCALE GENOMIC DNA]</scope>
    <source>
        <strain evidence="10">Chile6</strain>
        <strain evidence="9">Chile7</strain>
    </source>
</reference>
<dbReference type="GO" id="GO:0005634">
    <property type="term" value="C:nucleus"/>
    <property type="evidence" value="ECO:0007669"/>
    <property type="project" value="TreeGrafter"/>
</dbReference>
<evidence type="ECO:0000256" key="5">
    <source>
        <dbReference type="ARBA" id="ARBA00041902"/>
    </source>
</evidence>
<organism evidence="10 11">
    <name type="scientific">Phytophthora kernoviae</name>
    <dbReference type="NCBI Taxonomy" id="325452"/>
    <lineage>
        <taxon>Eukaryota</taxon>
        <taxon>Sar</taxon>
        <taxon>Stramenopiles</taxon>
        <taxon>Oomycota</taxon>
        <taxon>Peronosporomycetes</taxon>
        <taxon>Peronosporales</taxon>
        <taxon>Peronosporaceae</taxon>
        <taxon>Phytophthora</taxon>
    </lineage>
</organism>
<dbReference type="SUPFAM" id="SSF56112">
    <property type="entry name" value="Protein kinase-like (PK-like)"/>
    <property type="match status" value="1"/>
</dbReference>
<evidence type="ECO:0000313" key="11">
    <source>
        <dbReference type="Proteomes" id="UP000277300"/>
    </source>
</evidence>
<dbReference type="Proteomes" id="UP000277300">
    <property type="component" value="Unassembled WGS sequence"/>
</dbReference>
<sequence>MRTMHEAALRSHATQQEVNRGLDNLTYEIDRINNMPPDGLVDFLVYMASIKASDVGELIGTFEDSAAVAASIIVEEYMAQLVDDATLGKTSLCPPTESSVTAFTQELLVGFNWRCFQQQNLGSQQEMIDNVTALVLHEFVSVQPRTWDLTAHTDELTSWIRKAVVIPRNEQQMSVATLDEEPSTTEIEEAEGENKADGGVVNDDEGISRPATRVLIADENATMNKYEVLGVIGEGAYGVVLKCLNKETNETVAIKKFKENEDDDPMVRKTTLREVKMLRFLKHGNVVALKEAFRRKGRLYLVFEYVEKNLLEVLEEKPNGIDSELIRMKAHAANVGCPVVG</sequence>
<dbReference type="GO" id="GO:0004672">
    <property type="term" value="F:protein kinase activity"/>
    <property type="evidence" value="ECO:0007669"/>
    <property type="project" value="InterPro"/>
</dbReference>
<protein>
    <recommendedName>
        <fullName evidence="4">Cyclin-dependent kinase 2 homolog</fullName>
    </recommendedName>
    <alternativeName>
        <fullName evidence="5">Cell division control protein 2 homolog</fullName>
    </alternativeName>
    <alternativeName>
        <fullName evidence="6">cdc2-related kinase 2</fullName>
    </alternativeName>
</protein>
<evidence type="ECO:0000259" key="8">
    <source>
        <dbReference type="PROSITE" id="PS50011"/>
    </source>
</evidence>
<keyword evidence="1 7" id="KW-0547">Nucleotide-binding</keyword>
<gene>
    <name evidence="9" type="ORF">BBJ29_008976</name>
    <name evidence="10" type="ORF">BBP00_00000063</name>
</gene>
<evidence type="ECO:0000256" key="7">
    <source>
        <dbReference type="PROSITE-ProRule" id="PRU10141"/>
    </source>
</evidence>
<feature type="binding site" evidence="7">
    <location>
        <position position="256"/>
    </location>
    <ligand>
        <name>ATP</name>
        <dbReference type="ChEBI" id="CHEBI:30616"/>
    </ligand>
</feature>
<dbReference type="SMART" id="SM00220">
    <property type="entry name" value="S_TKc"/>
    <property type="match status" value="1"/>
</dbReference>
<evidence type="ECO:0000256" key="3">
    <source>
        <dbReference type="ARBA" id="ARBA00038543"/>
    </source>
</evidence>
<dbReference type="EMBL" id="MBDO02000001">
    <property type="protein sequence ID" value="RLN69908.1"/>
    <property type="molecule type" value="Genomic_DNA"/>
</dbReference>
<dbReference type="InterPro" id="IPR050108">
    <property type="entry name" value="CDK"/>
</dbReference>
<evidence type="ECO:0000256" key="1">
    <source>
        <dbReference type="ARBA" id="ARBA00022741"/>
    </source>
</evidence>
<keyword evidence="2 7" id="KW-0067">ATP-binding</keyword>
<dbReference type="Pfam" id="PF00069">
    <property type="entry name" value="Pkinase"/>
    <property type="match status" value="1"/>
</dbReference>
<dbReference type="InterPro" id="IPR000719">
    <property type="entry name" value="Prot_kinase_dom"/>
</dbReference>